<dbReference type="SUPFAM" id="SSF50022">
    <property type="entry name" value="ISP domain"/>
    <property type="match status" value="1"/>
</dbReference>
<evidence type="ECO:0000256" key="1">
    <source>
        <dbReference type="ARBA" id="ARBA00022714"/>
    </source>
</evidence>
<dbReference type="Gene3D" id="2.102.10.10">
    <property type="entry name" value="Rieske [2Fe-2S] iron-sulphur domain"/>
    <property type="match status" value="1"/>
</dbReference>
<name>A0ABP9K451_9SPHN</name>
<dbReference type="PROSITE" id="PS51296">
    <property type="entry name" value="RIESKE"/>
    <property type="match status" value="1"/>
</dbReference>
<evidence type="ECO:0000259" key="6">
    <source>
        <dbReference type="PROSITE" id="PS51296"/>
    </source>
</evidence>
<dbReference type="RefSeq" id="WP_346031739.1">
    <property type="nucleotide sequence ID" value="NZ_BAABHV010000005.1"/>
</dbReference>
<keyword evidence="3" id="KW-0560">Oxidoreductase</keyword>
<dbReference type="InterPro" id="IPR044043">
    <property type="entry name" value="VanA_C_cat"/>
</dbReference>
<evidence type="ECO:0000256" key="3">
    <source>
        <dbReference type="ARBA" id="ARBA00023002"/>
    </source>
</evidence>
<reference evidence="8" key="1">
    <citation type="journal article" date="2019" name="Int. J. Syst. Evol. Microbiol.">
        <title>The Global Catalogue of Microorganisms (GCM) 10K type strain sequencing project: providing services to taxonomists for standard genome sequencing and annotation.</title>
        <authorList>
            <consortium name="The Broad Institute Genomics Platform"/>
            <consortium name="The Broad Institute Genome Sequencing Center for Infectious Disease"/>
            <person name="Wu L."/>
            <person name="Ma J."/>
        </authorList>
    </citation>
    <scope>NUCLEOTIDE SEQUENCE [LARGE SCALE GENOMIC DNA]</scope>
    <source>
        <strain evidence="8">JCM 18014</strain>
    </source>
</reference>
<protein>
    <submittedName>
        <fullName evidence="7">Aromatic ring-hydroxylating dioxygenase subunit alpha</fullName>
    </submittedName>
</protein>
<dbReference type="Gene3D" id="3.90.380.10">
    <property type="entry name" value="Naphthalene 1,2-dioxygenase Alpha Subunit, Chain A, domain 1"/>
    <property type="match status" value="1"/>
</dbReference>
<organism evidence="7 8">
    <name type="scientific">Erythrobacter westpacificensis</name>
    <dbReference type="NCBI Taxonomy" id="1055231"/>
    <lineage>
        <taxon>Bacteria</taxon>
        <taxon>Pseudomonadati</taxon>
        <taxon>Pseudomonadota</taxon>
        <taxon>Alphaproteobacteria</taxon>
        <taxon>Sphingomonadales</taxon>
        <taxon>Erythrobacteraceae</taxon>
        <taxon>Erythrobacter/Porphyrobacter group</taxon>
        <taxon>Erythrobacter</taxon>
    </lineage>
</organism>
<dbReference type="PANTHER" id="PTHR21266:SF60">
    <property type="entry name" value="3-KETOSTEROID-9-ALPHA-MONOOXYGENASE, OXYGENASE COMPONENT"/>
    <property type="match status" value="1"/>
</dbReference>
<evidence type="ECO:0000256" key="4">
    <source>
        <dbReference type="ARBA" id="ARBA00023004"/>
    </source>
</evidence>
<comment type="caution">
    <text evidence="7">The sequence shown here is derived from an EMBL/GenBank/DDBJ whole genome shotgun (WGS) entry which is preliminary data.</text>
</comment>
<dbReference type="InterPro" id="IPR050584">
    <property type="entry name" value="Cholesterol_7-desaturase"/>
</dbReference>
<evidence type="ECO:0000256" key="2">
    <source>
        <dbReference type="ARBA" id="ARBA00022723"/>
    </source>
</evidence>
<dbReference type="EMBL" id="BAABHV010000005">
    <property type="protein sequence ID" value="GAA5049068.1"/>
    <property type="molecule type" value="Genomic_DNA"/>
</dbReference>
<keyword evidence="1" id="KW-0001">2Fe-2S</keyword>
<proteinExistence type="predicted"/>
<dbReference type="SUPFAM" id="SSF55961">
    <property type="entry name" value="Bet v1-like"/>
    <property type="match status" value="1"/>
</dbReference>
<gene>
    <name evidence="7" type="ORF">GCM10023208_06990</name>
</gene>
<evidence type="ECO:0000313" key="7">
    <source>
        <dbReference type="EMBL" id="GAA5049068.1"/>
    </source>
</evidence>
<keyword evidence="8" id="KW-1185">Reference proteome</keyword>
<keyword evidence="7" id="KW-0223">Dioxygenase</keyword>
<dbReference type="Pfam" id="PF00355">
    <property type="entry name" value="Rieske"/>
    <property type="match status" value="1"/>
</dbReference>
<keyword evidence="4" id="KW-0408">Iron</keyword>
<evidence type="ECO:0000313" key="8">
    <source>
        <dbReference type="Proteomes" id="UP001500518"/>
    </source>
</evidence>
<accession>A0ABP9K451</accession>
<keyword evidence="2" id="KW-0479">Metal-binding</keyword>
<dbReference type="PANTHER" id="PTHR21266">
    <property type="entry name" value="IRON-SULFUR DOMAIN CONTAINING PROTEIN"/>
    <property type="match status" value="1"/>
</dbReference>
<dbReference type="CDD" id="cd08878">
    <property type="entry name" value="RHO_alpha_C_DMO-like"/>
    <property type="match status" value="1"/>
</dbReference>
<keyword evidence="5" id="KW-0411">Iron-sulfur</keyword>
<evidence type="ECO:0000256" key="5">
    <source>
        <dbReference type="ARBA" id="ARBA00023014"/>
    </source>
</evidence>
<dbReference type="InterPro" id="IPR036922">
    <property type="entry name" value="Rieske_2Fe-2S_sf"/>
</dbReference>
<dbReference type="Proteomes" id="UP001500518">
    <property type="component" value="Unassembled WGS sequence"/>
</dbReference>
<dbReference type="GO" id="GO:0051213">
    <property type="term" value="F:dioxygenase activity"/>
    <property type="evidence" value="ECO:0007669"/>
    <property type="project" value="UniProtKB-KW"/>
</dbReference>
<feature type="domain" description="Rieske" evidence="6">
    <location>
        <begin position="27"/>
        <end position="128"/>
    </location>
</feature>
<dbReference type="InterPro" id="IPR017941">
    <property type="entry name" value="Rieske_2Fe-2S"/>
</dbReference>
<sequence length="359" mass="40708">MHISRECAFVPVSFFLGEKTVFLYDQWYLAAWDDEIDQQPVQRWLLDTPVVFYRKEAGQVVAMEDRCPHRLVPLSMGERVGDNIRCVYHGAVFNPEGKCESLPGSTAQARCNGVRTFPIEERWGAIFIWMGEREKADAGLLPPAQLLRREGRRTVRGVLPCKADYQLCVDNLLDLSHEAYLHPHTIGTLEVAEIPVETKVDANKVTVARLMKNVEAPKLFAEAKGIDANIDRYQTVTAYLPSFVTVDVKATPVGEPDYDDPLEWQVLFFMTPERGDSTHYFFAVSRGFGLDSEPIDEALKAGALKTIHEDIEMLEAQQAMLETIPLQDRTLYTRYDVAPDRARIIVDKMASQEKEKEPT</sequence>
<dbReference type="Pfam" id="PF19112">
    <property type="entry name" value="VanA_C"/>
    <property type="match status" value="1"/>
</dbReference>